<evidence type="ECO:0000256" key="4">
    <source>
        <dbReference type="ARBA" id="ARBA00022692"/>
    </source>
</evidence>
<comment type="subcellular location">
    <subcellularLocation>
        <location evidence="1 8">Cell outer membrane</location>
        <topology evidence="1 8">Multi-pass membrane protein</topology>
    </subcellularLocation>
</comment>
<dbReference type="Proteomes" id="UP001164653">
    <property type="component" value="Chromosome"/>
</dbReference>
<keyword evidence="12" id="KW-0675">Receptor</keyword>
<keyword evidence="6 8" id="KW-0472">Membrane</keyword>
<keyword evidence="7 8" id="KW-0998">Cell outer membrane</keyword>
<dbReference type="Pfam" id="PF00593">
    <property type="entry name" value="TonB_dep_Rec_b-barrel"/>
    <property type="match status" value="1"/>
</dbReference>
<evidence type="ECO:0000256" key="2">
    <source>
        <dbReference type="ARBA" id="ARBA00022448"/>
    </source>
</evidence>
<feature type="domain" description="TonB-dependent receptor plug" evidence="11">
    <location>
        <begin position="237"/>
        <end position="343"/>
    </location>
</feature>
<dbReference type="NCBIfam" id="TIGR04056">
    <property type="entry name" value="OMP_RagA_SusC"/>
    <property type="match status" value="1"/>
</dbReference>
<reference evidence="12" key="1">
    <citation type="submission" date="2022-11" db="EMBL/GenBank/DDBJ databases">
        <title>Dyadobacter pollutisoli sp. nov., isolated from plastic dumped soil.</title>
        <authorList>
            <person name="Kim J.M."/>
            <person name="Kim K.R."/>
            <person name="Lee J.K."/>
            <person name="Hao L."/>
            <person name="Jeon C.O."/>
        </authorList>
    </citation>
    <scope>NUCLEOTIDE SEQUENCE</scope>
    <source>
        <strain evidence="12">U1</strain>
    </source>
</reference>
<dbReference type="Gene3D" id="2.40.170.20">
    <property type="entry name" value="TonB-dependent receptor, beta-barrel domain"/>
    <property type="match status" value="1"/>
</dbReference>
<dbReference type="EMBL" id="CP112998">
    <property type="protein sequence ID" value="WAC13283.1"/>
    <property type="molecule type" value="Genomic_DNA"/>
</dbReference>
<keyword evidence="4 8" id="KW-0812">Transmembrane</keyword>
<dbReference type="InterPro" id="IPR037066">
    <property type="entry name" value="Plug_dom_sf"/>
</dbReference>
<evidence type="ECO:0000313" key="12">
    <source>
        <dbReference type="EMBL" id="WAC13283.1"/>
    </source>
</evidence>
<dbReference type="FunFam" id="2.170.130.10:FF:000008">
    <property type="entry name" value="SusC/RagA family TonB-linked outer membrane protein"/>
    <property type="match status" value="1"/>
</dbReference>
<keyword evidence="13" id="KW-1185">Reference proteome</keyword>
<dbReference type="RefSeq" id="WP_244819604.1">
    <property type="nucleotide sequence ID" value="NZ_CP112998.1"/>
</dbReference>
<dbReference type="InterPro" id="IPR012910">
    <property type="entry name" value="Plug_dom"/>
</dbReference>
<evidence type="ECO:0000313" key="13">
    <source>
        <dbReference type="Proteomes" id="UP001164653"/>
    </source>
</evidence>
<gene>
    <name evidence="12" type="ORF">ON006_04820</name>
</gene>
<comment type="similarity">
    <text evidence="8 9">Belongs to the TonB-dependent receptor family.</text>
</comment>
<evidence type="ECO:0000256" key="9">
    <source>
        <dbReference type="RuleBase" id="RU003357"/>
    </source>
</evidence>
<evidence type="ECO:0000256" key="3">
    <source>
        <dbReference type="ARBA" id="ARBA00022452"/>
    </source>
</evidence>
<dbReference type="AlphaFoldDB" id="A0A9E8NC53"/>
<dbReference type="InterPro" id="IPR008969">
    <property type="entry name" value="CarboxyPept-like_regulatory"/>
</dbReference>
<dbReference type="InterPro" id="IPR000531">
    <property type="entry name" value="Beta-barrel_TonB"/>
</dbReference>
<keyword evidence="5 9" id="KW-0798">TonB box</keyword>
<dbReference type="SUPFAM" id="SSF56935">
    <property type="entry name" value="Porins"/>
    <property type="match status" value="1"/>
</dbReference>
<dbReference type="PROSITE" id="PS52016">
    <property type="entry name" value="TONB_DEPENDENT_REC_3"/>
    <property type="match status" value="1"/>
</dbReference>
<organism evidence="12 13">
    <name type="scientific">Dyadobacter pollutisoli</name>
    <dbReference type="NCBI Taxonomy" id="2910158"/>
    <lineage>
        <taxon>Bacteria</taxon>
        <taxon>Pseudomonadati</taxon>
        <taxon>Bacteroidota</taxon>
        <taxon>Cytophagia</taxon>
        <taxon>Cytophagales</taxon>
        <taxon>Spirosomataceae</taxon>
        <taxon>Dyadobacter</taxon>
    </lineage>
</organism>
<feature type="domain" description="TonB-dependent receptor-like beta-barrel" evidence="10">
    <location>
        <begin position="526"/>
        <end position="939"/>
    </location>
</feature>
<name>A0A9E8NC53_9BACT</name>
<dbReference type="InterPro" id="IPR023996">
    <property type="entry name" value="TonB-dep_OMP_SusC/RagA"/>
</dbReference>
<dbReference type="InterPro" id="IPR023997">
    <property type="entry name" value="TonB-dep_OMP_SusC/RagA_CS"/>
</dbReference>
<keyword evidence="2 8" id="KW-0813">Transport</keyword>
<dbReference type="InterPro" id="IPR036942">
    <property type="entry name" value="Beta-barrel_TonB_sf"/>
</dbReference>
<evidence type="ECO:0000256" key="6">
    <source>
        <dbReference type="ARBA" id="ARBA00023136"/>
    </source>
</evidence>
<dbReference type="KEGG" id="dpf:ON006_04820"/>
<dbReference type="Gene3D" id="2.60.40.1120">
    <property type="entry name" value="Carboxypeptidase-like, regulatory domain"/>
    <property type="match status" value="1"/>
</dbReference>
<evidence type="ECO:0000256" key="8">
    <source>
        <dbReference type="PROSITE-ProRule" id="PRU01360"/>
    </source>
</evidence>
<dbReference type="Pfam" id="PF07715">
    <property type="entry name" value="Plug"/>
    <property type="match status" value="1"/>
</dbReference>
<evidence type="ECO:0000256" key="5">
    <source>
        <dbReference type="ARBA" id="ARBA00023077"/>
    </source>
</evidence>
<evidence type="ECO:0000256" key="1">
    <source>
        <dbReference type="ARBA" id="ARBA00004571"/>
    </source>
</evidence>
<protein>
    <submittedName>
        <fullName evidence="12">TonB-dependent receptor</fullName>
    </submittedName>
</protein>
<keyword evidence="3 8" id="KW-1134">Transmembrane beta strand</keyword>
<dbReference type="SUPFAM" id="SSF49464">
    <property type="entry name" value="Carboxypeptidase regulatory domain-like"/>
    <property type="match status" value="1"/>
</dbReference>
<dbReference type="InterPro" id="IPR039426">
    <property type="entry name" value="TonB-dep_rcpt-like"/>
</dbReference>
<evidence type="ECO:0000259" key="11">
    <source>
        <dbReference type="Pfam" id="PF07715"/>
    </source>
</evidence>
<sequence length="1173" mass="126488">MKDHLHCQTWLWVVMKHSVYQFILAAFVISAIQAGPTHAQNLLERIVTIHLDQTNVGAFLNTLEKSTGVDFVYSSKAIGAQRKLSVHHVNQKLSFVLETTLKPMNIGFRLVDGSILLHRSWTDSPGADGDPDNFLGAMPATSPPDRTVTGAVTDEKGEGLPGVSVVLKGTQRGTVTGASGAYSISIGSDADVLVFSFVGYLSKEATIGDRKKIDIALAADTKALDEVMVVGYGTQKKSDLTGSVSSVKGSDLTRLPTQRVDQALQGRAAGVMVQNTDGAPGGNATIRVRGGNSITGGNNALVVVDGIQGVNITTINPNDIESLEVLKDASATAIYGARGANGVILITTKRGASGKAVFNYGFSMGFQRLNHKLDLMNAGYYARKSNDWAATQNGTASAPITPVIPFSTEQIAQLDANGGTDWQNEIYRSGKLQNHQLSVSGGGESARFFVSAGYMNQQGIVVNTKYARYNLRSNLDLKVTSWMNAGINLNVIKDKGNVPPVGEGTRFGDILGQVINTVARFDPVTPVYDANGNYNNKALKGGPDGSKIYADSDVWNPVATALETKSEKNNITNEISTFLDFKLLKGFSLRVTGAASINSNDEQHYYSTKTQPGRGVSGLGDLTESKYQYYQNSNILTYSNVFNKKHALTFTGVAEQQLIQSKSSFISAQGFFSDDTGINDLGGASQINERYNAQAKQVLNSFLGRVNYVFNDKYMITASYRADGSSVFGANNKWGYFPSAAAAWRVSQEAFLENIKAISNLKLRASWGKTGNQAIQPYQTLATVASGFNYPYEGNSAPNVGFALGRAANPNLKWETTQQTNVGMDLGFFAERLVATVDLYKKTTADLLLNKQVEAYTGFTTILSNVGSIQNKGLEISVGGKPLAAGALKWSTSANISFNRSKVLTLLDNAPLAIRTNTGGGYQIYGSGFSLKYLQVGQPVDQMRGYTNLGTWSEAERAEAKKMGQAPGEPKWKDVNGDGKITRAADGLEVIGNASPKFIYGWNNTVSYKDFDLTFLMQGSYGNAIFNAVRIKTENPSNGLSTNLKNRWSAENQNTDVPVFLSSRERNLLELGSNQTSGIGVDQRSSRWIEDGSYLRMKNVTLTYTIPTSIVGRIGISRLSTYVTGINLFTITKYTGYDPEVSSFNAGGAGGLGIDLSNYPTAKSLMFGLNLTF</sequence>
<proteinExistence type="inferred from homology"/>
<accession>A0A9E8NC53</accession>
<evidence type="ECO:0000256" key="7">
    <source>
        <dbReference type="ARBA" id="ARBA00023237"/>
    </source>
</evidence>
<dbReference type="GO" id="GO:0009279">
    <property type="term" value="C:cell outer membrane"/>
    <property type="evidence" value="ECO:0007669"/>
    <property type="project" value="UniProtKB-SubCell"/>
</dbReference>
<dbReference type="Gene3D" id="2.170.130.10">
    <property type="entry name" value="TonB-dependent receptor, plug domain"/>
    <property type="match status" value="1"/>
</dbReference>
<evidence type="ECO:0000259" key="10">
    <source>
        <dbReference type="Pfam" id="PF00593"/>
    </source>
</evidence>
<dbReference type="NCBIfam" id="TIGR04057">
    <property type="entry name" value="SusC_RagA_signa"/>
    <property type="match status" value="1"/>
</dbReference>
<dbReference type="Pfam" id="PF13715">
    <property type="entry name" value="CarbopepD_reg_2"/>
    <property type="match status" value="1"/>
</dbReference>